<dbReference type="EMBL" id="VSRR010062833">
    <property type="protein sequence ID" value="MPC83565.1"/>
    <property type="molecule type" value="Genomic_DNA"/>
</dbReference>
<feature type="region of interest" description="Disordered" evidence="1">
    <location>
        <begin position="1"/>
        <end position="43"/>
    </location>
</feature>
<name>A0A5B7IMI4_PORTR</name>
<evidence type="ECO:0000313" key="3">
    <source>
        <dbReference type="Proteomes" id="UP000324222"/>
    </source>
</evidence>
<dbReference type="Proteomes" id="UP000324222">
    <property type="component" value="Unassembled WGS sequence"/>
</dbReference>
<sequence length="100" mass="11011">MKGQSGRELPGNVSVVNPENQETRDATSKNIKSLQLEPSKGKAASRVTGAECSSFIAWVERRDETRTTCLHKGELERRVLYTGQRQGFMNRGLSSSPCLG</sequence>
<keyword evidence="3" id="KW-1185">Reference proteome</keyword>
<comment type="caution">
    <text evidence="2">The sequence shown here is derived from an EMBL/GenBank/DDBJ whole genome shotgun (WGS) entry which is preliminary data.</text>
</comment>
<organism evidence="2 3">
    <name type="scientific">Portunus trituberculatus</name>
    <name type="common">Swimming crab</name>
    <name type="synonym">Neptunus trituberculatus</name>
    <dbReference type="NCBI Taxonomy" id="210409"/>
    <lineage>
        <taxon>Eukaryota</taxon>
        <taxon>Metazoa</taxon>
        <taxon>Ecdysozoa</taxon>
        <taxon>Arthropoda</taxon>
        <taxon>Crustacea</taxon>
        <taxon>Multicrustacea</taxon>
        <taxon>Malacostraca</taxon>
        <taxon>Eumalacostraca</taxon>
        <taxon>Eucarida</taxon>
        <taxon>Decapoda</taxon>
        <taxon>Pleocyemata</taxon>
        <taxon>Brachyura</taxon>
        <taxon>Eubrachyura</taxon>
        <taxon>Portunoidea</taxon>
        <taxon>Portunidae</taxon>
        <taxon>Portuninae</taxon>
        <taxon>Portunus</taxon>
    </lineage>
</organism>
<reference evidence="2 3" key="1">
    <citation type="submission" date="2019-05" db="EMBL/GenBank/DDBJ databases">
        <title>Another draft genome of Portunus trituberculatus and its Hox gene families provides insights of decapod evolution.</title>
        <authorList>
            <person name="Jeong J.-H."/>
            <person name="Song I."/>
            <person name="Kim S."/>
            <person name="Choi T."/>
            <person name="Kim D."/>
            <person name="Ryu S."/>
            <person name="Kim W."/>
        </authorList>
    </citation>
    <scope>NUCLEOTIDE SEQUENCE [LARGE SCALE GENOMIC DNA]</scope>
    <source>
        <tissue evidence="2">Muscle</tissue>
    </source>
</reference>
<accession>A0A5B7IMI4</accession>
<dbReference type="AlphaFoldDB" id="A0A5B7IMI4"/>
<evidence type="ECO:0000313" key="2">
    <source>
        <dbReference type="EMBL" id="MPC83565.1"/>
    </source>
</evidence>
<protein>
    <submittedName>
        <fullName evidence="2">Uncharacterized protein</fullName>
    </submittedName>
</protein>
<gene>
    <name evidence="2" type="ORF">E2C01_078277</name>
</gene>
<proteinExistence type="predicted"/>
<evidence type="ECO:0000256" key="1">
    <source>
        <dbReference type="SAM" id="MobiDB-lite"/>
    </source>
</evidence>